<reference evidence="4 6" key="1">
    <citation type="journal article" date="2009" name="Int. J. Syst. Evol. Microbiol.">
        <title>Janibacter hoylei sp. nov., Bacillus isronensis sp. nov. and Bacillus aryabhattai sp. nov., isolated from cryotubes used for collecting air from the upper atmosphere.</title>
        <authorList>
            <person name="Shivaji S."/>
            <person name="Chaturvedi P."/>
            <person name="Begum Z."/>
            <person name="Pindi P.K."/>
            <person name="Manorama R."/>
            <person name="Padmanaban D.A."/>
            <person name="Shouche Y.S."/>
            <person name="Pawar S."/>
            <person name="Vaishampayan P."/>
            <person name="Dutt C.B."/>
            <person name="Datta G.N."/>
            <person name="Manchanda R.K."/>
            <person name="Rao U.R."/>
            <person name="Bhargava P.M."/>
            <person name="Narlikar J.V."/>
        </authorList>
    </citation>
    <scope>NUCLEOTIDE SEQUENCE [LARGE SCALE GENOMIC DNA]</scope>
    <source>
        <strain evidence="4 6">PVAS-1</strain>
    </source>
</reference>
<dbReference type="Proteomes" id="UP000288711">
    <property type="component" value="Unassembled WGS sequence"/>
</dbReference>
<accession>K1E7M3</accession>
<proteinExistence type="predicted"/>
<dbReference type="STRING" id="1210046.B277_07563"/>
<dbReference type="eggNOG" id="ENOG5032ZAR">
    <property type="taxonomic scope" value="Bacteria"/>
</dbReference>
<dbReference type="AlphaFoldDB" id="K1E7M3"/>
<evidence type="ECO:0000256" key="1">
    <source>
        <dbReference type="SAM" id="MobiDB-lite"/>
    </source>
</evidence>
<keyword evidence="2" id="KW-0732">Signal</keyword>
<feature type="compositionally biased region" description="Low complexity" evidence="1">
    <location>
        <begin position="33"/>
        <end position="46"/>
    </location>
</feature>
<organism evidence="3 5">
    <name type="scientific">Janibacter hoylei PVAS-1</name>
    <dbReference type="NCBI Taxonomy" id="1210046"/>
    <lineage>
        <taxon>Bacteria</taxon>
        <taxon>Bacillati</taxon>
        <taxon>Actinomycetota</taxon>
        <taxon>Actinomycetes</taxon>
        <taxon>Micrococcales</taxon>
        <taxon>Intrasporangiaceae</taxon>
        <taxon>Janibacter</taxon>
    </lineage>
</organism>
<dbReference type="RefSeq" id="WP_007926710.1">
    <property type="nucleotide sequence ID" value="NZ_ALWX01000028.1"/>
</dbReference>
<comment type="caution">
    <text evidence="3">The sequence shown here is derived from an EMBL/GenBank/DDBJ whole genome shotgun (WGS) entry which is preliminary data.</text>
</comment>
<feature type="chain" id="PRO_5044735187" description="Lipoprotein" evidence="2">
    <location>
        <begin position="25"/>
        <end position="234"/>
    </location>
</feature>
<protein>
    <recommendedName>
        <fullName evidence="7">Lipoprotein</fullName>
    </recommendedName>
</protein>
<evidence type="ECO:0000313" key="6">
    <source>
        <dbReference type="Proteomes" id="UP000288711"/>
    </source>
</evidence>
<dbReference type="PROSITE" id="PS51257">
    <property type="entry name" value="PROKAR_LIPOPROTEIN"/>
    <property type="match status" value="1"/>
</dbReference>
<dbReference type="PATRIC" id="fig|1210046.3.peg.1456"/>
<reference evidence="3 5" key="2">
    <citation type="journal article" date="2012" name="J. Bacteriol.">
        <title>Genome Sequence of Janibacter hoylei MTCC8307, Isolated from the Stratospheric Air.</title>
        <authorList>
            <person name="Pawar S.P."/>
            <person name="Dhotre D.P."/>
            <person name="Shetty S.A."/>
            <person name="Chowdhury S.P."/>
            <person name="Chaudhari B.L."/>
            <person name="Shouche Y.S."/>
        </authorList>
    </citation>
    <scope>NUCLEOTIDE SEQUENCE [LARGE SCALE GENOMIC DNA]</scope>
    <source>
        <strain evidence="3 5">PVAS-1</strain>
    </source>
</reference>
<reference evidence="4" key="3">
    <citation type="submission" date="2017-11" db="EMBL/GenBank/DDBJ databases">
        <authorList>
            <person name="Seuylemezian A."/>
            <person name="Cooper K."/>
            <person name="Vaishampayan P."/>
        </authorList>
    </citation>
    <scope>NUCLEOTIDE SEQUENCE</scope>
    <source>
        <strain evidence="4">PVAS-1</strain>
    </source>
</reference>
<keyword evidence="6" id="KW-1185">Reference proteome</keyword>
<feature type="compositionally biased region" description="Acidic residues" evidence="1">
    <location>
        <begin position="47"/>
        <end position="75"/>
    </location>
</feature>
<name>K1E7M3_9MICO</name>
<feature type="signal peptide" evidence="2">
    <location>
        <begin position="1"/>
        <end position="24"/>
    </location>
</feature>
<feature type="region of interest" description="Disordered" evidence="1">
    <location>
        <begin position="24"/>
        <end position="103"/>
    </location>
</feature>
<evidence type="ECO:0000313" key="4">
    <source>
        <dbReference type="EMBL" id="RWU82295.1"/>
    </source>
</evidence>
<dbReference type="OrthoDB" id="4867867at2"/>
<evidence type="ECO:0008006" key="7">
    <source>
        <dbReference type="Google" id="ProtNLM"/>
    </source>
</evidence>
<gene>
    <name evidence="3" type="ORF">B277_07563</name>
    <name evidence="4" type="ORF">CWN80_12205</name>
</gene>
<dbReference type="EMBL" id="PIPF01000011">
    <property type="protein sequence ID" value="RWU82295.1"/>
    <property type="molecule type" value="Genomic_DNA"/>
</dbReference>
<evidence type="ECO:0000313" key="5">
    <source>
        <dbReference type="Proteomes" id="UP000004474"/>
    </source>
</evidence>
<sequence length="234" mass="23830">MMTSRRAGAAGLLAVAALALSACGGESGDDVTDSGSPSSSASTSEATESETSTDESSTDAEDSESEESDDSESDDAAASGDVTEPGTELALGDTATIPQGDDGAMITVTVTEITEGSSADLADLKDADKYKGYTPIYVQYTMTGTDSSTELGGDILDDVDPILADGRKASTLVIIGTSPFKKCDSNSIPKDFGPGDTETTCQVAMVSSGQEVSGAQYSPYEGDYADDGAVVWKK</sequence>
<evidence type="ECO:0000313" key="3">
    <source>
        <dbReference type="EMBL" id="EKA61432.1"/>
    </source>
</evidence>
<dbReference type="EMBL" id="ALWX01000028">
    <property type="protein sequence ID" value="EKA61432.1"/>
    <property type="molecule type" value="Genomic_DNA"/>
</dbReference>
<evidence type="ECO:0000256" key="2">
    <source>
        <dbReference type="SAM" id="SignalP"/>
    </source>
</evidence>
<dbReference type="Proteomes" id="UP000004474">
    <property type="component" value="Unassembled WGS sequence"/>
</dbReference>